<reference evidence="1 2" key="1">
    <citation type="journal article" date="2016" name="DNA Res.">
        <title>Genome sequence of Aspergillus luchuensis NBRC 4314.</title>
        <authorList>
            <person name="Yamada O."/>
            <person name="Machida M."/>
            <person name="Hosoyama A."/>
            <person name="Goto M."/>
            <person name="Takahashi T."/>
            <person name="Futagami T."/>
            <person name="Yamagata Y."/>
            <person name="Takeuchi M."/>
            <person name="Kobayashi T."/>
            <person name="Koike H."/>
            <person name="Abe K."/>
            <person name="Asai K."/>
            <person name="Arita M."/>
            <person name="Fujita N."/>
            <person name="Fukuda K."/>
            <person name="Higa K."/>
            <person name="Horikawa H."/>
            <person name="Ishikawa T."/>
            <person name="Jinno K."/>
            <person name="Kato Y."/>
            <person name="Kirimura K."/>
            <person name="Mizutani O."/>
            <person name="Nakasone K."/>
            <person name="Sano M."/>
            <person name="Shiraishi Y."/>
            <person name="Tsukahara M."/>
            <person name="Gomi K."/>
        </authorList>
    </citation>
    <scope>NUCLEOTIDE SEQUENCE [LARGE SCALE GENOMIC DNA]</scope>
    <source>
        <strain evidence="1 2">RIB 2604</strain>
    </source>
</reference>
<evidence type="ECO:0000313" key="1">
    <source>
        <dbReference type="EMBL" id="GAT18559.1"/>
    </source>
</evidence>
<organism evidence="1 2">
    <name type="scientific">Aspergillus kawachii</name>
    <name type="common">White koji mold</name>
    <name type="synonym">Aspergillus awamori var. kawachi</name>
    <dbReference type="NCBI Taxonomy" id="1069201"/>
    <lineage>
        <taxon>Eukaryota</taxon>
        <taxon>Fungi</taxon>
        <taxon>Dikarya</taxon>
        <taxon>Ascomycota</taxon>
        <taxon>Pezizomycotina</taxon>
        <taxon>Eurotiomycetes</taxon>
        <taxon>Eurotiomycetidae</taxon>
        <taxon>Eurotiales</taxon>
        <taxon>Aspergillaceae</taxon>
        <taxon>Aspergillus</taxon>
        <taxon>Aspergillus subgen. Circumdati</taxon>
    </lineage>
</organism>
<name>A0A146EXM0_ASPKA</name>
<comment type="caution">
    <text evidence="1">The sequence shown here is derived from an EMBL/GenBank/DDBJ whole genome shotgun (WGS) entry which is preliminary data.</text>
</comment>
<protein>
    <submittedName>
        <fullName evidence="1">Uncharacterized protein</fullName>
    </submittedName>
</protein>
<dbReference type="EMBL" id="BCWF01000001">
    <property type="protein sequence ID" value="GAT18559.1"/>
    <property type="molecule type" value="Genomic_DNA"/>
</dbReference>
<evidence type="ECO:0000313" key="2">
    <source>
        <dbReference type="Proteomes" id="UP000075230"/>
    </source>
</evidence>
<dbReference type="Proteomes" id="UP000075230">
    <property type="component" value="Unassembled WGS sequence"/>
</dbReference>
<gene>
    <name evidence="1" type="ORF">RIB2604_00100530</name>
</gene>
<dbReference type="AlphaFoldDB" id="A0A146EXM0"/>
<sequence>MGRGVLFRGTPNWFNCDVGVGINIQAPHDFQRKKALDDRSPMFLGGRPDSVEITLSGDSRNLFLSLVLDSHYEDEYDAIGGLAGNGESRFYILIVE</sequence>
<accession>A0A146EXM0</accession>
<proteinExistence type="predicted"/>
<reference evidence="2" key="2">
    <citation type="submission" date="2016-02" db="EMBL/GenBank/DDBJ databases">
        <title>Genome sequencing of Aspergillus luchuensis NBRC 4314.</title>
        <authorList>
            <person name="Yamada O."/>
        </authorList>
    </citation>
    <scope>NUCLEOTIDE SEQUENCE [LARGE SCALE GENOMIC DNA]</scope>
    <source>
        <strain evidence="2">RIB 2604</strain>
    </source>
</reference>